<name>A0A2P4Z749_9HYPO</name>
<dbReference type="RefSeq" id="XP_018656130.1">
    <property type="nucleotide sequence ID" value="XM_018810652.1"/>
</dbReference>
<protein>
    <submittedName>
        <fullName evidence="1">Uncharacterized protein</fullName>
    </submittedName>
</protein>
<proteinExistence type="predicted"/>
<accession>A0A2P4Z749</accession>
<keyword evidence="2" id="KW-1185">Reference proteome</keyword>
<dbReference type="GeneID" id="29990735"/>
<gene>
    <name evidence="1" type="ORF">TGAM01_v211026</name>
</gene>
<dbReference type="Proteomes" id="UP000054821">
    <property type="component" value="Unassembled WGS sequence"/>
</dbReference>
<evidence type="ECO:0000313" key="2">
    <source>
        <dbReference type="Proteomes" id="UP000054821"/>
    </source>
</evidence>
<reference evidence="1 2" key="1">
    <citation type="journal article" date="2016" name="Genome Announc.">
        <title>Draft Whole-Genome Sequence of Trichoderma gamsii T6085, a Promising Biocontrol Agent of Fusarium Head Blight on Wheat.</title>
        <authorList>
            <person name="Baroncelli R."/>
            <person name="Zapparata A."/>
            <person name="Piaggeschi G."/>
            <person name="Sarrocco S."/>
            <person name="Vannacci G."/>
        </authorList>
    </citation>
    <scope>NUCLEOTIDE SEQUENCE [LARGE SCALE GENOMIC DNA]</scope>
    <source>
        <strain evidence="1 2">T6085</strain>
    </source>
</reference>
<comment type="caution">
    <text evidence="1">The sequence shown here is derived from an EMBL/GenBank/DDBJ whole genome shotgun (WGS) entry which is preliminary data.</text>
</comment>
<organism evidence="1 2">
    <name type="scientific">Trichoderma gamsii</name>
    <dbReference type="NCBI Taxonomy" id="398673"/>
    <lineage>
        <taxon>Eukaryota</taxon>
        <taxon>Fungi</taxon>
        <taxon>Dikarya</taxon>
        <taxon>Ascomycota</taxon>
        <taxon>Pezizomycotina</taxon>
        <taxon>Sordariomycetes</taxon>
        <taxon>Hypocreomycetidae</taxon>
        <taxon>Hypocreales</taxon>
        <taxon>Hypocreaceae</taxon>
        <taxon>Trichoderma</taxon>
    </lineage>
</organism>
<dbReference type="EMBL" id="JPDN02000084">
    <property type="protein sequence ID" value="PON20103.1"/>
    <property type="molecule type" value="Genomic_DNA"/>
</dbReference>
<sequence>MLRIERRSDRPGGQKMARFVMHAPIHTTDTQVQAISSEGGPAGANDMRAADIPALGISNIISNATPRKRACELAIAVDHIAAVVSSSCFDSRAVPHAQNQYPRTIVNPTSSTYNHHRHHNSHNSHNNYAYSHGSAFRRFVAQARPYVHHSKDSSKD</sequence>
<evidence type="ECO:0000313" key="1">
    <source>
        <dbReference type="EMBL" id="PON20103.1"/>
    </source>
</evidence>
<dbReference type="AlphaFoldDB" id="A0A2P4Z749"/>